<sequence length="679" mass="74902">MNTFSIRILAVGMGLLAFPHARAEVSLDSLLTEMADYSAVARWPEPSYQCLQASSHDRRTVAPDQPGWFANDDHTNFIRTETIAGRTEKVMLDAEGPGCLTRFWLTTVQNKRGTIRIYVDEQAEPVLSFPAYDLMAGELKLPEPMVMPHPGYTAEGNGGNTWMLPIPFAKRCKVTWEEQGSGPRYYIINYRKYAPGTKVASFSREALEKAGAAVQKQASRLQTAPARGDGKPALKSSIKPQGKTTLDLAGPAAIKELELRLTPPAGVALDQVLRSVIVRMQFDGQETVWCPAGDFFGSGAGLNRLDSWYRTVKEDGTLVCRWTMPFQKSALVIVENLGEQEIGSELRCETEPWHWDGRSMHFHAAWHYEAGLITPPQRDWDFVKLKGKGVYVGDVLSLYNEVATWYGEGDEKIRVDGEVVPSHLGTGTEDYYNYSFAPRGIMQTPFANQTRVDEKMTQGHNILTRTRNLDAIPYTSSLDFDIELISWAPTQMIYAATTYWYAFPGGSSNRKPQPEAALAKIPTLADAQRLPNPFPGAIDAEELKVTAATAGLVHEVQDMRPFGPGKWSRRSQLLVRGGKEGDAVTLRVPAPDAKPRKLLMAATKANDYGVLSFTVNGQKVEKSFDGYAPTVEASGEFELGTFAPVDGAFEVKVELSGTNPAAVGPRFYAGVDYVKLVEP</sequence>
<evidence type="ECO:0000256" key="1">
    <source>
        <dbReference type="SAM" id="MobiDB-lite"/>
    </source>
</evidence>
<reference evidence="3" key="1">
    <citation type="submission" date="2022-10" db="EMBL/GenBank/DDBJ databases">
        <title>Luteolibacter sp. GHJ8, whole genome shotgun sequencing project.</title>
        <authorList>
            <person name="Zhao G."/>
            <person name="Shen L."/>
        </authorList>
    </citation>
    <scope>NUCLEOTIDE SEQUENCE</scope>
    <source>
        <strain evidence="3">GHJ8</strain>
    </source>
</reference>
<feature type="signal peptide" evidence="2">
    <location>
        <begin position="1"/>
        <end position="23"/>
    </location>
</feature>
<keyword evidence="2" id="KW-0732">Signal</keyword>
<gene>
    <name evidence="3" type="ORF">OJ996_23145</name>
</gene>
<evidence type="ECO:0000256" key="2">
    <source>
        <dbReference type="SAM" id="SignalP"/>
    </source>
</evidence>
<feature type="region of interest" description="Disordered" evidence="1">
    <location>
        <begin position="218"/>
        <end position="241"/>
    </location>
</feature>
<name>A0ABT3G9H8_9BACT</name>
<dbReference type="RefSeq" id="WP_264516080.1">
    <property type="nucleotide sequence ID" value="NZ_JAPDDR010000016.1"/>
</dbReference>
<feature type="chain" id="PRO_5046821537" evidence="2">
    <location>
        <begin position="24"/>
        <end position="679"/>
    </location>
</feature>
<keyword evidence="4" id="KW-1185">Reference proteome</keyword>
<evidence type="ECO:0000313" key="3">
    <source>
        <dbReference type="EMBL" id="MCW1916503.1"/>
    </source>
</evidence>
<dbReference type="InterPro" id="IPR021345">
    <property type="entry name" value="DUF2961"/>
</dbReference>
<evidence type="ECO:0000313" key="4">
    <source>
        <dbReference type="Proteomes" id="UP001165653"/>
    </source>
</evidence>
<proteinExistence type="predicted"/>
<organism evidence="3 4">
    <name type="scientific">Luteolibacter rhizosphaerae</name>
    <dbReference type="NCBI Taxonomy" id="2989719"/>
    <lineage>
        <taxon>Bacteria</taxon>
        <taxon>Pseudomonadati</taxon>
        <taxon>Verrucomicrobiota</taxon>
        <taxon>Verrucomicrobiia</taxon>
        <taxon>Verrucomicrobiales</taxon>
        <taxon>Verrucomicrobiaceae</taxon>
        <taxon>Luteolibacter</taxon>
    </lineage>
</organism>
<protein>
    <submittedName>
        <fullName evidence="3">DUF2961 domain-containing protein</fullName>
    </submittedName>
</protein>
<dbReference type="Gene3D" id="2.60.120.1390">
    <property type="match status" value="2"/>
</dbReference>
<dbReference type="EMBL" id="JAPDDR010000016">
    <property type="protein sequence ID" value="MCW1916503.1"/>
    <property type="molecule type" value="Genomic_DNA"/>
</dbReference>
<accession>A0ABT3G9H8</accession>
<dbReference type="Pfam" id="PF11175">
    <property type="entry name" value="DUF2961"/>
    <property type="match status" value="1"/>
</dbReference>
<dbReference type="Proteomes" id="UP001165653">
    <property type="component" value="Unassembled WGS sequence"/>
</dbReference>
<comment type="caution">
    <text evidence="3">The sequence shown here is derived from an EMBL/GenBank/DDBJ whole genome shotgun (WGS) entry which is preliminary data.</text>
</comment>